<organism evidence="1 2">
    <name type="scientific">Tanacetum coccineum</name>
    <dbReference type="NCBI Taxonomy" id="301880"/>
    <lineage>
        <taxon>Eukaryota</taxon>
        <taxon>Viridiplantae</taxon>
        <taxon>Streptophyta</taxon>
        <taxon>Embryophyta</taxon>
        <taxon>Tracheophyta</taxon>
        <taxon>Spermatophyta</taxon>
        <taxon>Magnoliopsida</taxon>
        <taxon>eudicotyledons</taxon>
        <taxon>Gunneridae</taxon>
        <taxon>Pentapetalae</taxon>
        <taxon>asterids</taxon>
        <taxon>campanulids</taxon>
        <taxon>Asterales</taxon>
        <taxon>Asteraceae</taxon>
        <taxon>Asteroideae</taxon>
        <taxon>Anthemideae</taxon>
        <taxon>Anthemidinae</taxon>
        <taxon>Tanacetum</taxon>
    </lineage>
</organism>
<protein>
    <recommendedName>
        <fullName evidence="3">RNA-directed DNA polymerase, eukaryota, reverse transcriptase zinc-binding domain protein</fullName>
    </recommendedName>
</protein>
<name>A0ABQ5CLP7_9ASTR</name>
<proteinExistence type="predicted"/>
<reference evidence="1" key="1">
    <citation type="journal article" date="2022" name="Int. J. Mol. Sci.">
        <title>Draft Genome of Tanacetum Coccineum: Genomic Comparison of Closely Related Tanacetum-Family Plants.</title>
        <authorList>
            <person name="Yamashiro T."/>
            <person name="Shiraishi A."/>
            <person name="Nakayama K."/>
            <person name="Satake H."/>
        </authorList>
    </citation>
    <scope>NUCLEOTIDE SEQUENCE</scope>
</reference>
<dbReference type="EMBL" id="BQNB010014242">
    <property type="protein sequence ID" value="GJT25809.1"/>
    <property type="molecule type" value="Genomic_DNA"/>
</dbReference>
<dbReference type="PANTHER" id="PTHR33116">
    <property type="entry name" value="REVERSE TRANSCRIPTASE ZINC-BINDING DOMAIN-CONTAINING PROTEIN-RELATED-RELATED"/>
    <property type="match status" value="1"/>
</dbReference>
<dbReference type="PANTHER" id="PTHR33116:SF79">
    <property type="entry name" value="REVERSE TRANSCRIPTASE DOMAIN, ZINC FINGER, CCHC-TYPE-RELATED"/>
    <property type="match status" value="1"/>
</dbReference>
<dbReference type="Proteomes" id="UP001151760">
    <property type="component" value="Unassembled WGS sequence"/>
</dbReference>
<evidence type="ECO:0008006" key="3">
    <source>
        <dbReference type="Google" id="ProtNLM"/>
    </source>
</evidence>
<evidence type="ECO:0000313" key="1">
    <source>
        <dbReference type="EMBL" id="GJT25809.1"/>
    </source>
</evidence>
<keyword evidence="2" id="KW-1185">Reference proteome</keyword>
<gene>
    <name evidence="1" type="ORF">Tco_0895746</name>
</gene>
<evidence type="ECO:0000313" key="2">
    <source>
        <dbReference type="Proteomes" id="UP001151760"/>
    </source>
</evidence>
<reference evidence="1" key="2">
    <citation type="submission" date="2022-01" db="EMBL/GenBank/DDBJ databases">
        <authorList>
            <person name="Yamashiro T."/>
            <person name="Shiraishi A."/>
            <person name="Satake H."/>
            <person name="Nakayama K."/>
        </authorList>
    </citation>
    <scope>NUCLEOTIDE SEQUENCE</scope>
</reference>
<sequence>MFKRLSPKQNVDLESNVTYEEIKKAIWDCGTNKYPGPDGFTFDFFRKYWKTIDQDVVNAALRLLHYYGKWDKANFITIVQVLKCFFLASGLKINIHKSKLMGVGISQEEVHSTAILIRCSTFTTPFTYLGVKVGAYTSRSNYWDEVIAKISARLLKWKIKTLFIGGRLTLIKSVLTSLPLYHMSINKAHMGVLNRMESLRGLGVSSFFALNRALLFKWIWRFMSHGTSLWSHFIKALYGDRGSLDNPGYTSRRSLWYNIIREFETLSLKGINLQSHMKKKVGNGVHTLFWEDPWLNDLPLMNVFPRLYALECDKKVTVAMKLTNCYLIDSFLRPPRGGIEEDQLGLLVDKLAPVILTNSNDSSAGESSSHLFFSCNMARLLLRKVARWWELDLTELNSYEDWLN</sequence>
<comment type="caution">
    <text evidence="1">The sequence shown here is derived from an EMBL/GenBank/DDBJ whole genome shotgun (WGS) entry which is preliminary data.</text>
</comment>
<accession>A0ABQ5CLP7</accession>